<protein>
    <recommendedName>
        <fullName evidence="6">nicotinamidase</fullName>
        <ecNumber evidence="6">3.5.1.19</ecNumber>
    </recommendedName>
    <alternativeName>
        <fullName evidence="7">Nicotinamide deamidase</fullName>
    </alternativeName>
</protein>
<evidence type="ECO:0000256" key="1">
    <source>
        <dbReference type="ARBA" id="ARBA00006336"/>
    </source>
</evidence>
<dbReference type="PANTHER" id="PTHR11080">
    <property type="entry name" value="PYRAZINAMIDASE/NICOTINAMIDASE"/>
    <property type="match status" value="1"/>
</dbReference>
<dbReference type="GO" id="GO:0046872">
    <property type="term" value="F:metal ion binding"/>
    <property type="evidence" value="ECO:0007669"/>
    <property type="project" value="UniProtKB-KW"/>
</dbReference>
<dbReference type="OrthoDB" id="1739143at2759"/>
<name>A0A0D7AUF5_9AGAR</name>
<keyword evidence="3" id="KW-0479">Metal-binding</keyword>
<dbReference type="Gene3D" id="3.40.50.850">
    <property type="entry name" value="Isochorismatase-like"/>
    <property type="match status" value="1"/>
</dbReference>
<dbReference type="CDD" id="cd01011">
    <property type="entry name" value="nicotinamidase"/>
    <property type="match status" value="1"/>
</dbReference>
<dbReference type="AlphaFoldDB" id="A0A0D7AUF5"/>
<proteinExistence type="inferred from homology"/>
<keyword evidence="4 9" id="KW-0378">Hydrolase</keyword>
<sequence>MASHPPNFKPALLVIDMQNDFCPPDGSLAVTGGRDIIPFINELISAPKFIVRLATKDWHPPDHVSFASNHPAPDNHPFTSFATVAHPERDGEAYETRLWPVHCVQGTHGAELVEGLDEVDRVIEKGQDRRLEMYSVFYDPFKVSDSGTAKALKDAGVTWVYVVGLAYDYCVKASALDARSEGFEVVVVRDGSKAVDPSEENIKTVEAEFLSQGIHVVSKEDDRVKWLW</sequence>
<dbReference type="GO" id="GO:0008936">
    <property type="term" value="F:nicotinamidase activity"/>
    <property type="evidence" value="ECO:0007669"/>
    <property type="project" value="UniProtKB-EC"/>
</dbReference>
<dbReference type="Pfam" id="PF00857">
    <property type="entry name" value="Isochorismatase"/>
    <property type="match status" value="1"/>
</dbReference>
<evidence type="ECO:0000256" key="2">
    <source>
        <dbReference type="ARBA" id="ARBA00022642"/>
    </source>
</evidence>
<comment type="pathway">
    <text evidence="5">Cofactor biosynthesis; nicotinate biosynthesis; nicotinate from nicotinamide: step 1/1.</text>
</comment>
<evidence type="ECO:0000256" key="7">
    <source>
        <dbReference type="ARBA" id="ARBA00043224"/>
    </source>
</evidence>
<dbReference type="InterPro" id="IPR000868">
    <property type="entry name" value="Isochorismatase-like_dom"/>
</dbReference>
<keyword evidence="2" id="KW-0662">Pyridine nucleotide biosynthesis</keyword>
<dbReference type="EMBL" id="KN880934">
    <property type="protein sequence ID" value="KIY61479.1"/>
    <property type="molecule type" value="Genomic_DNA"/>
</dbReference>
<evidence type="ECO:0000259" key="8">
    <source>
        <dbReference type="Pfam" id="PF00857"/>
    </source>
</evidence>
<accession>A0A0D7AUF5</accession>
<feature type="domain" description="Isochorismatase-like" evidence="8">
    <location>
        <begin position="11"/>
        <end position="208"/>
    </location>
</feature>
<evidence type="ECO:0000256" key="6">
    <source>
        <dbReference type="ARBA" id="ARBA00039017"/>
    </source>
</evidence>
<gene>
    <name evidence="9" type="ORF">CYLTODRAFT_384625</name>
</gene>
<reference evidence="9 10" key="1">
    <citation type="journal article" date="2015" name="Fungal Genet. Biol.">
        <title>Evolution of novel wood decay mechanisms in Agaricales revealed by the genome sequences of Fistulina hepatica and Cylindrobasidium torrendii.</title>
        <authorList>
            <person name="Floudas D."/>
            <person name="Held B.W."/>
            <person name="Riley R."/>
            <person name="Nagy L.G."/>
            <person name="Koehler G."/>
            <person name="Ransdell A.S."/>
            <person name="Younus H."/>
            <person name="Chow J."/>
            <person name="Chiniquy J."/>
            <person name="Lipzen A."/>
            <person name="Tritt A."/>
            <person name="Sun H."/>
            <person name="Haridas S."/>
            <person name="LaButti K."/>
            <person name="Ohm R.A."/>
            <person name="Kues U."/>
            <person name="Blanchette R.A."/>
            <person name="Grigoriev I.V."/>
            <person name="Minto R.E."/>
            <person name="Hibbett D.S."/>
        </authorList>
    </citation>
    <scope>NUCLEOTIDE SEQUENCE [LARGE SCALE GENOMIC DNA]</scope>
    <source>
        <strain evidence="9 10">FP15055 ss-10</strain>
    </source>
</reference>
<comment type="similarity">
    <text evidence="1">Belongs to the isochorismatase family.</text>
</comment>
<dbReference type="SUPFAM" id="SSF52499">
    <property type="entry name" value="Isochorismatase-like hydrolases"/>
    <property type="match status" value="1"/>
</dbReference>
<dbReference type="InterPro" id="IPR052347">
    <property type="entry name" value="Isochorismatase_Nicotinamidase"/>
</dbReference>
<dbReference type="STRING" id="1314674.A0A0D7AUF5"/>
<keyword evidence="10" id="KW-1185">Reference proteome</keyword>
<evidence type="ECO:0000256" key="3">
    <source>
        <dbReference type="ARBA" id="ARBA00022723"/>
    </source>
</evidence>
<organism evidence="9 10">
    <name type="scientific">Cylindrobasidium torrendii FP15055 ss-10</name>
    <dbReference type="NCBI Taxonomy" id="1314674"/>
    <lineage>
        <taxon>Eukaryota</taxon>
        <taxon>Fungi</taxon>
        <taxon>Dikarya</taxon>
        <taxon>Basidiomycota</taxon>
        <taxon>Agaricomycotina</taxon>
        <taxon>Agaricomycetes</taxon>
        <taxon>Agaricomycetidae</taxon>
        <taxon>Agaricales</taxon>
        <taxon>Marasmiineae</taxon>
        <taxon>Physalacriaceae</taxon>
        <taxon>Cylindrobasidium</taxon>
    </lineage>
</organism>
<dbReference type="InterPro" id="IPR036380">
    <property type="entry name" value="Isochorismatase-like_sf"/>
</dbReference>
<dbReference type="EC" id="3.5.1.19" evidence="6"/>
<evidence type="ECO:0000256" key="5">
    <source>
        <dbReference type="ARBA" id="ARBA00037900"/>
    </source>
</evidence>
<evidence type="ECO:0000313" key="10">
    <source>
        <dbReference type="Proteomes" id="UP000054007"/>
    </source>
</evidence>
<evidence type="ECO:0000256" key="4">
    <source>
        <dbReference type="ARBA" id="ARBA00022801"/>
    </source>
</evidence>
<evidence type="ECO:0000313" key="9">
    <source>
        <dbReference type="EMBL" id="KIY61479.1"/>
    </source>
</evidence>
<dbReference type="PANTHER" id="PTHR11080:SF2">
    <property type="entry name" value="LD05707P"/>
    <property type="match status" value="1"/>
</dbReference>
<dbReference type="GO" id="GO:0019363">
    <property type="term" value="P:pyridine nucleotide biosynthetic process"/>
    <property type="evidence" value="ECO:0007669"/>
    <property type="project" value="UniProtKB-KW"/>
</dbReference>
<dbReference type="Proteomes" id="UP000054007">
    <property type="component" value="Unassembled WGS sequence"/>
</dbReference>